<sequence>MQFSLGRVIPCKAVRLQGIPCLSYNFLLYICFRNIFTL</sequence>
<dbReference type="AlphaFoldDB" id="A0A2P2QSI2"/>
<organism evidence="1">
    <name type="scientific">Rhizophora mucronata</name>
    <name type="common">Asiatic mangrove</name>
    <dbReference type="NCBI Taxonomy" id="61149"/>
    <lineage>
        <taxon>Eukaryota</taxon>
        <taxon>Viridiplantae</taxon>
        <taxon>Streptophyta</taxon>
        <taxon>Embryophyta</taxon>
        <taxon>Tracheophyta</taxon>
        <taxon>Spermatophyta</taxon>
        <taxon>Magnoliopsida</taxon>
        <taxon>eudicotyledons</taxon>
        <taxon>Gunneridae</taxon>
        <taxon>Pentapetalae</taxon>
        <taxon>rosids</taxon>
        <taxon>fabids</taxon>
        <taxon>Malpighiales</taxon>
        <taxon>Rhizophoraceae</taxon>
        <taxon>Rhizophora</taxon>
    </lineage>
</organism>
<protein>
    <submittedName>
        <fullName evidence="1">Uncharacterized protein</fullName>
    </submittedName>
</protein>
<evidence type="ECO:0000313" key="1">
    <source>
        <dbReference type="EMBL" id="MBX69953.1"/>
    </source>
</evidence>
<accession>A0A2P2QSI2</accession>
<proteinExistence type="predicted"/>
<reference evidence="1" key="1">
    <citation type="submission" date="2018-02" db="EMBL/GenBank/DDBJ databases">
        <title>Rhizophora mucronata_Transcriptome.</title>
        <authorList>
            <person name="Meera S.P."/>
            <person name="Sreeshan A."/>
            <person name="Augustine A."/>
        </authorList>
    </citation>
    <scope>NUCLEOTIDE SEQUENCE</scope>
    <source>
        <tissue evidence="1">Leaf</tissue>
    </source>
</reference>
<name>A0A2P2QSI2_RHIMU</name>
<dbReference type="EMBL" id="GGEC01089469">
    <property type="protein sequence ID" value="MBX69953.1"/>
    <property type="molecule type" value="Transcribed_RNA"/>
</dbReference>